<evidence type="ECO:0000256" key="1">
    <source>
        <dbReference type="SAM" id="MobiDB-lite"/>
    </source>
</evidence>
<keyword evidence="5" id="KW-0808">Transferase</keyword>
<dbReference type="InterPro" id="IPR013863">
    <property type="entry name" value="VID27_C"/>
</dbReference>
<dbReference type="Pfam" id="PF17748">
    <property type="entry name" value="VID27_N"/>
    <property type="match status" value="1"/>
</dbReference>
<dbReference type="Pfam" id="PF08553">
    <property type="entry name" value="VID27"/>
    <property type="match status" value="1"/>
</dbReference>
<keyword evidence="6" id="KW-1185">Reference proteome</keyword>
<dbReference type="InterPro" id="IPR040768">
    <property type="entry name" value="Vid27_PH"/>
</dbReference>
<feature type="domain" description="Vacuolar import/degradation Vid27 C-terminal" evidence="2">
    <location>
        <begin position="452"/>
        <end position="792"/>
    </location>
</feature>
<dbReference type="AlphaFoldDB" id="A0A9W8DWX0"/>
<keyword evidence="5" id="KW-0489">Methyltransferase</keyword>
<organism evidence="5 6">
    <name type="scientific">Tieghemiomyces parasiticus</name>
    <dbReference type="NCBI Taxonomy" id="78921"/>
    <lineage>
        <taxon>Eukaryota</taxon>
        <taxon>Fungi</taxon>
        <taxon>Fungi incertae sedis</taxon>
        <taxon>Zoopagomycota</taxon>
        <taxon>Kickxellomycotina</taxon>
        <taxon>Dimargaritomycetes</taxon>
        <taxon>Dimargaritales</taxon>
        <taxon>Dimargaritaceae</taxon>
        <taxon>Tieghemiomyces</taxon>
    </lineage>
</organism>
<feature type="domain" description="Vid27 N-terminal" evidence="4">
    <location>
        <begin position="1"/>
        <end position="176"/>
    </location>
</feature>
<feature type="region of interest" description="Disordered" evidence="1">
    <location>
        <begin position="388"/>
        <end position="450"/>
    </location>
</feature>
<dbReference type="EC" id="2.1.1.221" evidence="5"/>
<evidence type="ECO:0000313" key="6">
    <source>
        <dbReference type="Proteomes" id="UP001150569"/>
    </source>
</evidence>
<gene>
    <name evidence="5" type="primary">vid27_1</name>
    <name evidence="5" type="ORF">IWQ60_006637</name>
</gene>
<dbReference type="GO" id="GO:0032259">
    <property type="term" value="P:methylation"/>
    <property type="evidence" value="ECO:0007669"/>
    <property type="project" value="UniProtKB-KW"/>
</dbReference>
<feature type="domain" description="Vid27 PH-like" evidence="3">
    <location>
        <begin position="213"/>
        <end position="317"/>
    </location>
</feature>
<dbReference type="EMBL" id="JANBPT010000406">
    <property type="protein sequence ID" value="KAJ1922049.1"/>
    <property type="molecule type" value="Genomic_DNA"/>
</dbReference>
<name>A0A9W8DWX0_9FUNG</name>
<proteinExistence type="predicted"/>
<dbReference type="PANTHER" id="PTHR31913:SF0">
    <property type="entry name" value="VACUOLAR IMPORT AND DEGRADATION PROTEIN 27"/>
    <property type="match status" value="1"/>
</dbReference>
<dbReference type="SUPFAM" id="SSF50969">
    <property type="entry name" value="YVTN repeat-like/Quinoprotein amine dehydrogenase"/>
    <property type="match status" value="1"/>
</dbReference>
<dbReference type="InterPro" id="IPR040979">
    <property type="entry name" value="Vid27_N"/>
</dbReference>
<dbReference type="Proteomes" id="UP001150569">
    <property type="component" value="Unassembled WGS sequence"/>
</dbReference>
<dbReference type="GO" id="GO:0052905">
    <property type="term" value="F:tRNA (guanosine(9)-N1)-methyltransferase activity"/>
    <property type="evidence" value="ECO:0007669"/>
    <property type="project" value="UniProtKB-EC"/>
</dbReference>
<dbReference type="OrthoDB" id="10251113at2759"/>
<dbReference type="InterPro" id="IPR040458">
    <property type="entry name" value="Vid27"/>
</dbReference>
<evidence type="ECO:0000259" key="2">
    <source>
        <dbReference type="Pfam" id="PF08553"/>
    </source>
</evidence>
<dbReference type="InterPro" id="IPR011044">
    <property type="entry name" value="Quino_amine_DH_bsu"/>
</dbReference>
<sequence>MFALKSLSKALWGDTEGTEILVVPAGEFYLVRPRSPKGPRECLFRDARLAIRRTTVPLQYQLVVSRVFDEGEAELEGVAADGDDLVSGDDEVDANERVWLIDPVLDLQRGHFEGSPSLLWSEPDGDPEEQFEFVLDTITLDSQTAKVYDQLNNTLRRCLFEKTQGRVYTAKDAKDLPPLPQAIVPALIPRSFTKTSKANGTVTATQSAEATPILEVTASLYLFNAESSIFMSQAEKCFAALMRDAEGVSWLWVHDGERSFVTQPVESSMNATVNRQSLSFIWCFYDEEDYVYTWCLRFADPAPLDALNKSYTQCLYEAGTIGGQFDQLKPVDQEYLSQANQEDIALSEAFRDRLNLDQQTDLEHPIATIPGALAASRELAMWDAETAGQAALGSEKEEEEEESVGTTSEEEFESCEEDEEVTDSEADDEDETVQTGTGGPRTSALAPRQSTKNSLLAVGYKHDRSFVVRGDKIGVFRHTPDDSLEFDTTISGLESTTGRTLDPSKVMLHQEDSSLIIMDKTDRSHLYRMDLEYGKVVEDWHVHEQIPTVNIAPSSKFAQTTGQQTLVGLSGNALYRIDPRLAGQKFVAEEAKTYATKNKFQSLATTEAGHIAVGSEKGDIRLYTKLNQVAKTLLPALGDPILGIDVTADGRFVVATCRSYLLLLDTVIASDGAGRTGFTRSMPARERPIPVKLQLDPKHVAYMGMPVTFTPAHFNTGGTDRERRIVTSTGPYVITWNFRRVLQGHRYDYHIKKYADNVVADNFRYGKSRAIVVALPQDVTMATRKQLGTPQKVFQTPLRNRSDIVNSPY</sequence>
<dbReference type="GO" id="GO:0005737">
    <property type="term" value="C:cytoplasm"/>
    <property type="evidence" value="ECO:0007669"/>
    <property type="project" value="TreeGrafter"/>
</dbReference>
<accession>A0A9W8DWX0</accession>
<protein>
    <submittedName>
        <fullName evidence="5">Vacuolar import and degradation protein 27</fullName>
        <ecNumber evidence="5">2.1.1.221</ecNumber>
    </submittedName>
</protein>
<dbReference type="GO" id="GO:0005634">
    <property type="term" value="C:nucleus"/>
    <property type="evidence" value="ECO:0007669"/>
    <property type="project" value="TreeGrafter"/>
</dbReference>
<evidence type="ECO:0000259" key="4">
    <source>
        <dbReference type="Pfam" id="PF17748"/>
    </source>
</evidence>
<comment type="caution">
    <text evidence="5">The sequence shown here is derived from an EMBL/GenBank/DDBJ whole genome shotgun (WGS) entry which is preliminary data.</text>
</comment>
<dbReference type="Pfam" id="PF17747">
    <property type="entry name" value="VID27_PH"/>
    <property type="match status" value="1"/>
</dbReference>
<evidence type="ECO:0000313" key="5">
    <source>
        <dbReference type="EMBL" id="KAJ1922049.1"/>
    </source>
</evidence>
<dbReference type="PANTHER" id="PTHR31913">
    <property type="entry name" value="VACUOLAR IMPORT AND DEGRADATION PROTEIN 27"/>
    <property type="match status" value="1"/>
</dbReference>
<feature type="compositionally biased region" description="Acidic residues" evidence="1">
    <location>
        <begin position="396"/>
        <end position="432"/>
    </location>
</feature>
<evidence type="ECO:0000259" key="3">
    <source>
        <dbReference type="Pfam" id="PF17747"/>
    </source>
</evidence>
<reference evidence="5" key="1">
    <citation type="submission" date="2022-07" db="EMBL/GenBank/DDBJ databases">
        <title>Phylogenomic reconstructions and comparative analyses of Kickxellomycotina fungi.</title>
        <authorList>
            <person name="Reynolds N.K."/>
            <person name="Stajich J.E."/>
            <person name="Barry K."/>
            <person name="Grigoriev I.V."/>
            <person name="Crous P."/>
            <person name="Smith M.E."/>
        </authorList>
    </citation>
    <scope>NUCLEOTIDE SEQUENCE</scope>
    <source>
        <strain evidence="5">RSA 861</strain>
    </source>
</reference>